<keyword evidence="2" id="KW-1185">Reference proteome</keyword>
<accession>A0A9N9EGD0</accession>
<evidence type="ECO:0000313" key="1">
    <source>
        <dbReference type="EMBL" id="CAG8670810.1"/>
    </source>
</evidence>
<organism evidence="1 2">
    <name type="scientific">Cetraspora pellucida</name>
    <dbReference type="NCBI Taxonomy" id="1433469"/>
    <lineage>
        <taxon>Eukaryota</taxon>
        <taxon>Fungi</taxon>
        <taxon>Fungi incertae sedis</taxon>
        <taxon>Mucoromycota</taxon>
        <taxon>Glomeromycotina</taxon>
        <taxon>Glomeromycetes</taxon>
        <taxon>Diversisporales</taxon>
        <taxon>Gigasporaceae</taxon>
        <taxon>Cetraspora</taxon>
    </lineage>
</organism>
<dbReference type="EMBL" id="CAJVQA010008382">
    <property type="protein sequence ID" value="CAG8670810.1"/>
    <property type="molecule type" value="Genomic_DNA"/>
</dbReference>
<protein>
    <submittedName>
        <fullName evidence="1">620_t:CDS:1</fullName>
    </submittedName>
</protein>
<dbReference type="OrthoDB" id="2420007at2759"/>
<sequence length="55" mass="6338">MSIQLNNLNHNIDIETSELGYFIVAEGSYPHYSILCYTLIPKEYPIPDNYSIKTT</sequence>
<name>A0A9N9EGD0_9GLOM</name>
<gene>
    <name evidence="1" type="ORF">CPELLU_LOCUS10263</name>
</gene>
<evidence type="ECO:0000313" key="2">
    <source>
        <dbReference type="Proteomes" id="UP000789759"/>
    </source>
</evidence>
<dbReference type="Proteomes" id="UP000789759">
    <property type="component" value="Unassembled WGS sequence"/>
</dbReference>
<reference evidence="1" key="1">
    <citation type="submission" date="2021-06" db="EMBL/GenBank/DDBJ databases">
        <authorList>
            <person name="Kallberg Y."/>
            <person name="Tangrot J."/>
            <person name="Rosling A."/>
        </authorList>
    </citation>
    <scope>NUCLEOTIDE SEQUENCE</scope>
    <source>
        <strain evidence="1">FL966</strain>
    </source>
</reference>
<comment type="caution">
    <text evidence="1">The sequence shown here is derived from an EMBL/GenBank/DDBJ whole genome shotgun (WGS) entry which is preliminary data.</text>
</comment>
<proteinExistence type="predicted"/>
<dbReference type="AlphaFoldDB" id="A0A9N9EGD0"/>